<accession>A0ABU8NJT1</accession>
<name>A0ABU8NJT1_9SPHI</name>
<dbReference type="Pfam" id="PF00857">
    <property type="entry name" value="Isochorismatase"/>
    <property type="match status" value="1"/>
</dbReference>
<dbReference type="GO" id="GO:0016787">
    <property type="term" value="F:hydrolase activity"/>
    <property type="evidence" value="ECO:0007669"/>
    <property type="project" value="UniProtKB-KW"/>
</dbReference>
<evidence type="ECO:0000256" key="1">
    <source>
        <dbReference type="ARBA" id="ARBA00022801"/>
    </source>
</evidence>
<evidence type="ECO:0000313" key="3">
    <source>
        <dbReference type="EMBL" id="MEJ2901720.1"/>
    </source>
</evidence>
<proteinExistence type="predicted"/>
<organism evidence="3 4">
    <name type="scientific">Pedobacter panaciterrae</name>
    <dbReference type="NCBI Taxonomy" id="363849"/>
    <lineage>
        <taxon>Bacteria</taxon>
        <taxon>Pseudomonadati</taxon>
        <taxon>Bacteroidota</taxon>
        <taxon>Sphingobacteriia</taxon>
        <taxon>Sphingobacteriales</taxon>
        <taxon>Sphingobacteriaceae</taxon>
        <taxon>Pedobacter</taxon>
    </lineage>
</organism>
<keyword evidence="4" id="KW-1185">Reference proteome</keyword>
<gene>
    <name evidence="3" type="ORF">WAE58_04765</name>
</gene>
<evidence type="ECO:0000313" key="4">
    <source>
        <dbReference type="Proteomes" id="UP001378956"/>
    </source>
</evidence>
<evidence type="ECO:0000259" key="2">
    <source>
        <dbReference type="Pfam" id="PF00857"/>
    </source>
</evidence>
<protein>
    <submittedName>
        <fullName evidence="3">Isochorismatase family cysteine hydrolase</fullName>
        <ecNumber evidence="3">3.-.-.-</ecNumber>
    </submittedName>
</protein>
<dbReference type="InterPro" id="IPR036380">
    <property type="entry name" value="Isochorismatase-like_sf"/>
</dbReference>
<dbReference type="PANTHER" id="PTHR43540">
    <property type="entry name" value="PEROXYUREIDOACRYLATE/UREIDOACRYLATE AMIDOHYDROLASE-RELATED"/>
    <property type="match status" value="1"/>
</dbReference>
<dbReference type="InterPro" id="IPR050272">
    <property type="entry name" value="Isochorismatase-like_hydrls"/>
</dbReference>
<sequence>MKIKNFLVVLTCLLFTGVGQLWSQEMKRNHSALLVMDMQEPILGDIDKNVVASIAKAIRFARSQGIAVIYVKAVLRKGAPEISDNNKFFSARRAFLEKVDPEKWVKTPEEIAPEPGDLIIEKRRFSSFEGTDLDMILRSKGYSELIMCGVMTSGVVLSTVRDAADKDYSIVVISDGCGDPDKETNEFLMKKIFPLQSTVVSVAQWTKM</sequence>
<dbReference type="EMBL" id="JBBEUB010000001">
    <property type="protein sequence ID" value="MEJ2901720.1"/>
    <property type="molecule type" value="Genomic_DNA"/>
</dbReference>
<comment type="caution">
    <text evidence="3">The sequence shown here is derived from an EMBL/GenBank/DDBJ whole genome shotgun (WGS) entry which is preliminary data.</text>
</comment>
<reference evidence="3 4" key="1">
    <citation type="submission" date="2024-03" db="EMBL/GenBank/DDBJ databases">
        <title>Sequence of Lycoming College Course Isolates.</title>
        <authorList>
            <person name="Plotts O."/>
            <person name="Newman J."/>
        </authorList>
    </citation>
    <scope>NUCLEOTIDE SEQUENCE [LARGE SCALE GENOMIC DNA]</scope>
    <source>
        <strain evidence="3 4">CJB-3</strain>
    </source>
</reference>
<dbReference type="EC" id="3.-.-.-" evidence="3"/>
<dbReference type="CDD" id="cd00431">
    <property type="entry name" value="cysteine_hydrolases"/>
    <property type="match status" value="1"/>
</dbReference>
<dbReference type="RefSeq" id="WP_337715579.1">
    <property type="nucleotide sequence ID" value="NZ_JBBEUB010000001.1"/>
</dbReference>
<dbReference type="SUPFAM" id="SSF52499">
    <property type="entry name" value="Isochorismatase-like hydrolases"/>
    <property type="match status" value="1"/>
</dbReference>
<dbReference type="Gene3D" id="3.40.50.850">
    <property type="entry name" value="Isochorismatase-like"/>
    <property type="match status" value="1"/>
</dbReference>
<keyword evidence="1 3" id="KW-0378">Hydrolase</keyword>
<dbReference type="InterPro" id="IPR000868">
    <property type="entry name" value="Isochorismatase-like_dom"/>
</dbReference>
<dbReference type="Proteomes" id="UP001378956">
    <property type="component" value="Unassembled WGS sequence"/>
</dbReference>
<feature type="domain" description="Isochorismatase-like" evidence="2">
    <location>
        <begin position="31"/>
        <end position="204"/>
    </location>
</feature>